<dbReference type="Proteomes" id="UP000241856">
    <property type="component" value="Segment"/>
</dbReference>
<keyword evidence="2" id="KW-1185">Reference proteome</keyword>
<evidence type="ECO:0000313" key="2">
    <source>
        <dbReference type="Proteomes" id="UP000241856"/>
    </source>
</evidence>
<name>A0A2P0W9X3_9CAUD</name>
<accession>A0A2P0W9X3</accession>
<proteinExistence type="predicted"/>
<protein>
    <submittedName>
        <fullName evidence="1">Uncharacterized protein</fullName>
    </submittedName>
</protein>
<dbReference type="Pfam" id="PF23973">
    <property type="entry name" value="DUF7299"/>
    <property type="match status" value="1"/>
</dbReference>
<dbReference type="EMBL" id="MG732930">
    <property type="protein sequence ID" value="AUV57171.1"/>
    <property type="molecule type" value="Genomic_DNA"/>
</dbReference>
<reference evidence="1 2" key="1">
    <citation type="submission" date="2017-12" db="EMBL/GenBank/DDBJ databases">
        <title>Genomic analysis of a novel phage Ec_L1 lytic to Enterobacter cloacae.</title>
        <authorList>
            <person name="Li Z."/>
            <person name="Ren H."/>
            <person name="Xu Y."/>
        </authorList>
    </citation>
    <scope>NUCLEOTIDE SEQUENCE [LARGE SCALE GENOMIC DNA]</scope>
</reference>
<sequence>MITTILLCIIFFVCGGGLTFLAVAAGIHECAKDGVLAAAFYSEKRGRWEVLGSYLTVAGKISKILRSNEAVEKLHYVELEPTPKKSKESLSKRFKVKLGIKRSGKGWRLGKNKSGNFKQSE</sequence>
<dbReference type="InterPro" id="IPR055723">
    <property type="entry name" value="DUF7299"/>
</dbReference>
<evidence type="ECO:0000313" key="1">
    <source>
        <dbReference type="EMBL" id="AUV57171.1"/>
    </source>
</evidence>
<organism evidence="1 2">
    <name type="scientific">Enterobacter phage Ec_L1</name>
    <dbReference type="NCBI Taxonomy" id="2070180"/>
    <lineage>
        <taxon>Viruses</taxon>
        <taxon>Duplodnaviria</taxon>
        <taxon>Heunggongvirae</taxon>
        <taxon>Uroviricota</taxon>
        <taxon>Caudoviricetes</taxon>
        <taxon>Drexlerviridae</taxon>
        <taxon>Eclunavirus</taxon>
        <taxon>Eclunavirus EcL1</taxon>
    </lineage>
</organism>
<gene>
    <name evidence="1" type="ORF">Ec57</name>
</gene>